<dbReference type="SUPFAM" id="SSF53639">
    <property type="entry name" value="AraD/HMP-PK domain-like"/>
    <property type="match status" value="1"/>
</dbReference>
<evidence type="ECO:0000313" key="3">
    <source>
        <dbReference type="EMBL" id="MER6976317.1"/>
    </source>
</evidence>
<dbReference type="InterPro" id="IPR001303">
    <property type="entry name" value="Aldolase_II/adducin_N"/>
</dbReference>
<proteinExistence type="inferred from homology"/>
<dbReference type="Pfam" id="PF00596">
    <property type="entry name" value="Aldolase_II"/>
    <property type="match status" value="1"/>
</dbReference>
<dbReference type="PANTHER" id="PTHR10672:SF3">
    <property type="entry name" value="PROTEIN HU-LI TAI SHAO"/>
    <property type="match status" value="1"/>
</dbReference>
<dbReference type="Proteomes" id="UP001458415">
    <property type="component" value="Unassembled WGS sequence"/>
</dbReference>
<dbReference type="RefSeq" id="WP_086725832.1">
    <property type="nucleotide sequence ID" value="NZ_MUBM01000104.1"/>
</dbReference>
<accession>A0ABV1VWJ6</accession>
<dbReference type="InterPro" id="IPR051017">
    <property type="entry name" value="Aldolase-II_Adducin_sf"/>
</dbReference>
<sequence length="235" mass="24878">MNTTDPAVEVAAATRALGAAGQSDLVWGHVSLRDPDGRGVWMKASGWGFEEVTPQRVLLVSPEGKALVGEGRPHLEYPIHTEIMAVRPDVGAVVHTHGPAAVTFASLDMPLLPLSHDAVPFVDPDIRRHSSGRLISDRRLGARLATSLGHGAGCLMVSHGLVTVGPDLASAVMHAVLLERACAIQLRALAAGGPTAWSDADEVAQKRAETWSARQLNAGYAYLCRKALDDPIPTE</sequence>
<comment type="caution">
    <text evidence="3">The sequence shown here is derived from an EMBL/GenBank/DDBJ whole genome shotgun (WGS) entry which is preliminary data.</text>
</comment>
<reference evidence="3 4" key="1">
    <citation type="submission" date="2024-06" db="EMBL/GenBank/DDBJ databases">
        <title>The Natural Products Discovery Center: Release of the First 8490 Sequenced Strains for Exploring Actinobacteria Biosynthetic Diversity.</title>
        <authorList>
            <person name="Kalkreuter E."/>
            <person name="Kautsar S.A."/>
            <person name="Yang D."/>
            <person name="Bader C.D."/>
            <person name="Teijaro C.N."/>
            <person name="Fluegel L."/>
            <person name="Davis C.M."/>
            <person name="Simpson J.R."/>
            <person name="Lauterbach L."/>
            <person name="Steele A.D."/>
            <person name="Gui C."/>
            <person name="Meng S."/>
            <person name="Li G."/>
            <person name="Viehrig K."/>
            <person name="Ye F."/>
            <person name="Su P."/>
            <person name="Kiefer A.F."/>
            <person name="Nichols A."/>
            <person name="Cepeda A.J."/>
            <person name="Yan W."/>
            <person name="Fan B."/>
            <person name="Jiang Y."/>
            <person name="Adhikari A."/>
            <person name="Zheng C.-J."/>
            <person name="Schuster L."/>
            <person name="Cowan T.M."/>
            <person name="Smanski M.J."/>
            <person name="Chevrette M.G."/>
            <person name="De Carvalho L.P.S."/>
            <person name="Shen B."/>
        </authorList>
    </citation>
    <scope>NUCLEOTIDE SEQUENCE [LARGE SCALE GENOMIC DNA]</scope>
    <source>
        <strain evidence="3 4">NPDC000634</strain>
    </source>
</reference>
<evidence type="ECO:0000256" key="1">
    <source>
        <dbReference type="ARBA" id="ARBA00037961"/>
    </source>
</evidence>
<dbReference type="InterPro" id="IPR036409">
    <property type="entry name" value="Aldolase_II/adducin_N_sf"/>
</dbReference>
<evidence type="ECO:0000313" key="4">
    <source>
        <dbReference type="Proteomes" id="UP001458415"/>
    </source>
</evidence>
<evidence type="ECO:0000259" key="2">
    <source>
        <dbReference type="SMART" id="SM01007"/>
    </source>
</evidence>
<keyword evidence="4" id="KW-1185">Reference proteome</keyword>
<dbReference type="PANTHER" id="PTHR10672">
    <property type="entry name" value="ADDUCIN"/>
    <property type="match status" value="1"/>
</dbReference>
<protein>
    <submittedName>
        <fullName evidence="3">Class II aldolase/adducin family protein</fullName>
    </submittedName>
</protein>
<organism evidence="3 4">
    <name type="scientific">Streptomyces carpinensis</name>
    <dbReference type="NCBI Taxonomy" id="66369"/>
    <lineage>
        <taxon>Bacteria</taxon>
        <taxon>Bacillati</taxon>
        <taxon>Actinomycetota</taxon>
        <taxon>Actinomycetes</taxon>
        <taxon>Kitasatosporales</taxon>
        <taxon>Streptomycetaceae</taxon>
        <taxon>Streptomyces</taxon>
    </lineage>
</organism>
<dbReference type="Gene3D" id="3.40.225.10">
    <property type="entry name" value="Class II aldolase/adducin N-terminal domain"/>
    <property type="match status" value="1"/>
</dbReference>
<dbReference type="EMBL" id="JBEPCU010000035">
    <property type="protein sequence ID" value="MER6976317.1"/>
    <property type="molecule type" value="Genomic_DNA"/>
</dbReference>
<dbReference type="SMART" id="SM01007">
    <property type="entry name" value="Aldolase_II"/>
    <property type="match status" value="1"/>
</dbReference>
<name>A0ABV1VWJ6_9ACTN</name>
<comment type="similarity">
    <text evidence="1">Belongs to the aldolase class II family.</text>
</comment>
<gene>
    <name evidence="3" type="ORF">ABT317_04500</name>
</gene>
<feature type="domain" description="Class II aldolase/adducin N-terminal" evidence="2">
    <location>
        <begin position="8"/>
        <end position="186"/>
    </location>
</feature>